<comment type="caution">
    <text evidence="1">The sequence shown here is derived from an EMBL/GenBank/DDBJ whole genome shotgun (WGS) entry which is preliminary data.</text>
</comment>
<accession>A0ACC2K2U8</accession>
<sequence length="138" mass="15557">MGRIRYLCKTGNGKMHRNRLCREAFVFPRNGGGEVSPQIPSYIRVKDDSVKVSNVKTYLVKKLGLASEAEVEITCMGQNLLPSQTLKEVRDTVWFPGLMQSLNVRGTPSAGTELLRNDSMYHILTMDYQRRGSSDSEE</sequence>
<keyword evidence="2" id="KW-1185">Reference proteome</keyword>
<name>A0ACC2K2U8_PERAE</name>
<dbReference type="EMBL" id="CM056820">
    <property type="protein sequence ID" value="KAJ8615318.1"/>
    <property type="molecule type" value="Genomic_DNA"/>
</dbReference>
<dbReference type="Proteomes" id="UP001234297">
    <property type="component" value="Chromosome 12"/>
</dbReference>
<evidence type="ECO:0000313" key="2">
    <source>
        <dbReference type="Proteomes" id="UP001234297"/>
    </source>
</evidence>
<protein>
    <submittedName>
        <fullName evidence="1">Uncharacterized protein</fullName>
    </submittedName>
</protein>
<reference evidence="1 2" key="1">
    <citation type="journal article" date="2022" name="Hortic Res">
        <title>A haplotype resolved chromosomal level avocado genome allows analysis of novel avocado genes.</title>
        <authorList>
            <person name="Nath O."/>
            <person name="Fletcher S.J."/>
            <person name="Hayward A."/>
            <person name="Shaw L.M."/>
            <person name="Masouleh A.K."/>
            <person name="Furtado A."/>
            <person name="Henry R.J."/>
            <person name="Mitter N."/>
        </authorList>
    </citation>
    <scope>NUCLEOTIDE SEQUENCE [LARGE SCALE GENOMIC DNA]</scope>
    <source>
        <strain evidence="2">cv. Hass</strain>
    </source>
</reference>
<evidence type="ECO:0000313" key="1">
    <source>
        <dbReference type="EMBL" id="KAJ8615318.1"/>
    </source>
</evidence>
<proteinExistence type="predicted"/>
<organism evidence="1 2">
    <name type="scientific">Persea americana</name>
    <name type="common">Avocado</name>
    <dbReference type="NCBI Taxonomy" id="3435"/>
    <lineage>
        <taxon>Eukaryota</taxon>
        <taxon>Viridiplantae</taxon>
        <taxon>Streptophyta</taxon>
        <taxon>Embryophyta</taxon>
        <taxon>Tracheophyta</taxon>
        <taxon>Spermatophyta</taxon>
        <taxon>Magnoliopsida</taxon>
        <taxon>Magnoliidae</taxon>
        <taxon>Laurales</taxon>
        <taxon>Lauraceae</taxon>
        <taxon>Persea</taxon>
    </lineage>
</organism>
<gene>
    <name evidence="1" type="ORF">MRB53_034690</name>
</gene>